<reference evidence="1" key="2">
    <citation type="journal article" date="2015" name="Data Brief">
        <title>Shoot transcriptome of the giant reed, Arundo donax.</title>
        <authorList>
            <person name="Barrero R.A."/>
            <person name="Guerrero F.D."/>
            <person name="Moolhuijzen P."/>
            <person name="Goolsby J.A."/>
            <person name="Tidwell J."/>
            <person name="Bellgard S.E."/>
            <person name="Bellgard M.I."/>
        </authorList>
    </citation>
    <scope>NUCLEOTIDE SEQUENCE</scope>
    <source>
        <tissue evidence="1">Shoot tissue taken approximately 20 cm above the soil surface</tissue>
    </source>
</reference>
<reference evidence="1" key="1">
    <citation type="submission" date="2014-09" db="EMBL/GenBank/DDBJ databases">
        <authorList>
            <person name="Magalhaes I.L.F."/>
            <person name="Oliveira U."/>
            <person name="Santos F.R."/>
            <person name="Vidigal T.H.D.A."/>
            <person name="Brescovit A.D."/>
            <person name="Santos A.J."/>
        </authorList>
    </citation>
    <scope>NUCLEOTIDE SEQUENCE</scope>
    <source>
        <tissue evidence="1">Shoot tissue taken approximately 20 cm above the soil surface</tissue>
    </source>
</reference>
<name>A0A0A9BE13_ARUDO</name>
<proteinExistence type="predicted"/>
<dbReference type="EMBL" id="GBRH01237487">
    <property type="protein sequence ID" value="JAD60408.1"/>
    <property type="molecule type" value="Transcribed_RNA"/>
</dbReference>
<protein>
    <submittedName>
        <fullName evidence="1">Uncharacterized protein</fullName>
    </submittedName>
</protein>
<organism evidence="1">
    <name type="scientific">Arundo donax</name>
    <name type="common">Giant reed</name>
    <name type="synonym">Donax arundinaceus</name>
    <dbReference type="NCBI Taxonomy" id="35708"/>
    <lineage>
        <taxon>Eukaryota</taxon>
        <taxon>Viridiplantae</taxon>
        <taxon>Streptophyta</taxon>
        <taxon>Embryophyta</taxon>
        <taxon>Tracheophyta</taxon>
        <taxon>Spermatophyta</taxon>
        <taxon>Magnoliopsida</taxon>
        <taxon>Liliopsida</taxon>
        <taxon>Poales</taxon>
        <taxon>Poaceae</taxon>
        <taxon>PACMAD clade</taxon>
        <taxon>Arundinoideae</taxon>
        <taxon>Arundineae</taxon>
        <taxon>Arundo</taxon>
    </lineage>
</organism>
<accession>A0A0A9BE13</accession>
<sequence>MWSSIHMPD</sequence>
<evidence type="ECO:0000313" key="1">
    <source>
        <dbReference type="EMBL" id="JAD60408.1"/>
    </source>
</evidence>